<keyword evidence="3" id="KW-1185">Reference proteome</keyword>
<evidence type="ECO:0000313" key="3">
    <source>
        <dbReference type="Proteomes" id="UP000009168"/>
    </source>
</evidence>
<dbReference type="EMBL" id="GG662724">
    <property type="protein sequence ID" value="EAR93522.2"/>
    <property type="molecule type" value="Genomic_DNA"/>
</dbReference>
<reference evidence="3" key="1">
    <citation type="journal article" date="2006" name="PLoS Biol.">
        <title>Macronuclear genome sequence of the ciliate Tetrahymena thermophila, a model eukaryote.</title>
        <authorList>
            <person name="Eisen J.A."/>
            <person name="Coyne R.S."/>
            <person name="Wu M."/>
            <person name="Wu D."/>
            <person name="Thiagarajan M."/>
            <person name="Wortman J.R."/>
            <person name="Badger J.H."/>
            <person name="Ren Q."/>
            <person name="Amedeo P."/>
            <person name="Jones K.M."/>
            <person name="Tallon L.J."/>
            <person name="Delcher A.L."/>
            <person name="Salzberg S.L."/>
            <person name="Silva J.C."/>
            <person name="Haas B.J."/>
            <person name="Majoros W.H."/>
            <person name="Farzad M."/>
            <person name="Carlton J.M."/>
            <person name="Smith R.K. Jr."/>
            <person name="Garg J."/>
            <person name="Pearlman R.E."/>
            <person name="Karrer K.M."/>
            <person name="Sun L."/>
            <person name="Manning G."/>
            <person name="Elde N.C."/>
            <person name="Turkewitz A.P."/>
            <person name="Asai D.J."/>
            <person name="Wilkes D.E."/>
            <person name="Wang Y."/>
            <person name="Cai H."/>
            <person name="Collins K."/>
            <person name="Stewart B.A."/>
            <person name="Lee S.R."/>
            <person name="Wilamowska K."/>
            <person name="Weinberg Z."/>
            <person name="Ruzzo W.L."/>
            <person name="Wloga D."/>
            <person name="Gaertig J."/>
            <person name="Frankel J."/>
            <person name="Tsao C.-C."/>
            <person name="Gorovsky M.A."/>
            <person name="Keeling P.J."/>
            <person name="Waller R.F."/>
            <person name="Patron N.J."/>
            <person name="Cherry J.M."/>
            <person name="Stover N.A."/>
            <person name="Krieger C.J."/>
            <person name="del Toro C."/>
            <person name="Ryder H.F."/>
            <person name="Williamson S.C."/>
            <person name="Barbeau R.A."/>
            <person name="Hamilton E.P."/>
            <person name="Orias E."/>
        </authorList>
    </citation>
    <scope>NUCLEOTIDE SEQUENCE [LARGE SCALE GENOMIC DNA]</scope>
    <source>
        <strain evidence="3">SB210</strain>
    </source>
</reference>
<dbReference type="KEGG" id="tet:TTHERM_00425890"/>
<dbReference type="HOGENOM" id="CLU_618956_0_0_1"/>
<protein>
    <submittedName>
        <fullName evidence="2">Uncharacterized protein</fullName>
    </submittedName>
</protein>
<gene>
    <name evidence="2" type="ORF">TTHERM_00425890</name>
</gene>
<dbReference type="AlphaFoldDB" id="Q23AH0"/>
<evidence type="ECO:0000256" key="1">
    <source>
        <dbReference type="SAM" id="Coils"/>
    </source>
</evidence>
<sequence length="480" mass="57523">MQFERERFNLIKIKILNQKSTKICKMNENNQLSNKAISQESTINHSHSQEETQLERETQFQLRFKNQSKLTNQRSQSQVEKSSIKISNNSYLMTNTSGEIISQNQTNSKSQMRQKDLQTEYNSNKQNVSQDQVNLNDSCLVEQQMQDTRQKLISQNKKLKQQLKDFANVMLNIIQKDKDYKTKPKKQQKDLEPAELLQIKKQRARQHQLQINEMKTNIQHLRKILETSYDLNKILEKEEELKQVKKEFNGLVEEKEQLLKQRQIEQSKNVKYYQSEEEYEKQMKVLKEQLKKIKEENKEIAEKIQIKERSIKKLQDNIQFKEDKIKDMQNKIKERNKILENSQENEVSDEVIADLQNKIKELEAEKKRNDQKFQEELSNLHKEKIDFQQQYEKKLQQSKEKERQLKLSQIKLKEIARLIKSNQNHMLSNTKKTQNQIEEQKQEKAYLEKMIQLRTEQINKLKQEFDEYGGDDEAEKSSPQ</sequence>
<proteinExistence type="predicted"/>
<feature type="coiled-coil region" evidence="1">
    <location>
        <begin position="197"/>
        <end position="450"/>
    </location>
</feature>
<name>Q23AH0_TETTS</name>
<keyword evidence="1" id="KW-0175">Coiled coil</keyword>
<dbReference type="RefSeq" id="XP_001013767.2">
    <property type="nucleotide sequence ID" value="XM_001013767.2"/>
</dbReference>
<dbReference type="GeneID" id="7845658"/>
<dbReference type="InParanoid" id="Q23AH0"/>
<feature type="coiled-coil region" evidence="1">
    <location>
        <begin position="142"/>
        <end position="169"/>
    </location>
</feature>
<accession>Q23AH0</accession>
<evidence type="ECO:0000313" key="2">
    <source>
        <dbReference type="EMBL" id="EAR93522.2"/>
    </source>
</evidence>
<dbReference type="eggNOG" id="ENOG502SWX8">
    <property type="taxonomic scope" value="Eukaryota"/>
</dbReference>
<dbReference type="Proteomes" id="UP000009168">
    <property type="component" value="Unassembled WGS sequence"/>
</dbReference>
<dbReference type="STRING" id="312017.Q23AH0"/>
<organism evidence="2 3">
    <name type="scientific">Tetrahymena thermophila (strain SB210)</name>
    <dbReference type="NCBI Taxonomy" id="312017"/>
    <lineage>
        <taxon>Eukaryota</taxon>
        <taxon>Sar</taxon>
        <taxon>Alveolata</taxon>
        <taxon>Ciliophora</taxon>
        <taxon>Intramacronucleata</taxon>
        <taxon>Oligohymenophorea</taxon>
        <taxon>Hymenostomatida</taxon>
        <taxon>Tetrahymenina</taxon>
        <taxon>Tetrahymenidae</taxon>
        <taxon>Tetrahymena</taxon>
    </lineage>
</organism>